<dbReference type="Proteomes" id="UP001055460">
    <property type="component" value="Chromosome"/>
</dbReference>
<protein>
    <submittedName>
        <fullName evidence="3">Uncharacterized protein</fullName>
    </submittedName>
</protein>
<accession>A0A9Q9DB79</accession>
<name>A0A9Q9DB79_ENSAD</name>
<gene>
    <name evidence="3" type="ORF">NE863_07105</name>
</gene>
<evidence type="ECO:0000313" key="3">
    <source>
        <dbReference type="EMBL" id="USJ24727.1"/>
    </source>
</evidence>
<proteinExistence type="predicted"/>
<evidence type="ECO:0000259" key="1">
    <source>
        <dbReference type="Pfam" id="PF25678"/>
    </source>
</evidence>
<dbReference type="RefSeq" id="WP_250806403.1">
    <property type="nucleotide sequence ID" value="NZ_CP098807.1"/>
</dbReference>
<organism evidence="3 4">
    <name type="scientific">Ensifer adhaerens</name>
    <name type="common">Sinorhizobium morelense</name>
    <dbReference type="NCBI Taxonomy" id="106592"/>
    <lineage>
        <taxon>Bacteria</taxon>
        <taxon>Pseudomonadati</taxon>
        <taxon>Pseudomonadota</taxon>
        <taxon>Alphaproteobacteria</taxon>
        <taxon>Hyphomicrobiales</taxon>
        <taxon>Rhizobiaceae</taxon>
        <taxon>Sinorhizobium/Ensifer group</taxon>
        <taxon>Ensifer</taxon>
    </lineage>
</organism>
<dbReference type="Pfam" id="PF25679">
    <property type="entry name" value="DUF7947"/>
    <property type="match status" value="1"/>
</dbReference>
<dbReference type="EMBL" id="CP098807">
    <property type="protein sequence ID" value="USJ24727.1"/>
    <property type="molecule type" value="Genomic_DNA"/>
</dbReference>
<feature type="domain" description="DUF7946" evidence="1">
    <location>
        <begin position="9"/>
        <end position="194"/>
    </location>
</feature>
<sequence length="284" mass="30289">MQVEKVDPIRIVFDGLDADRHQVELGALGVALQGASKLLGAGGQVALTGKFTKKEIANSVRVMALPPQPGSYEFWVYVLSVGTIASAPLLPYIDVAAKSAATKITEAVVNSTIAKWSGRRKEMDAANNIAIKALEEMGHTTRAAMQLVERVALANHGPVKQLVNPIGISAGTVQIGHAASGAFQITEADRAEIDRSEPIFVGTEQTLTVQITELDLVTKSCKVAVIGDEQKGKRLSGQITDPQVAVPNNPYSSAFDSQKPITVKCKPQFNDGELERIYISDVAS</sequence>
<dbReference type="Pfam" id="PF25678">
    <property type="entry name" value="DUF7946"/>
    <property type="match status" value="1"/>
</dbReference>
<dbReference type="InterPro" id="IPR057707">
    <property type="entry name" value="DUF7947"/>
</dbReference>
<dbReference type="InterPro" id="IPR057706">
    <property type="entry name" value="DUF7946"/>
</dbReference>
<feature type="domain" description="DUF7947" evidence="2">
    <location>
        <begin position="205"/>
        <end position="282"/>
    </location>
</feature>
<evidence type="ECO:0000259" key="2">
    <source>
        <dbReference type="Pfam" id="PF25679"/>
    </source>
</evidence>
<dbReference type="AlphaFoldDB" id="A0A9Q9DB79"/>
<reference evidence="3" key="1">
    <citation type="submission" date="2022-06" db="EMBL/GenBank/DDBJ databases">
        <title>Physiological and biochemical characterization and genomic elucidation of a strain of the genus Ensifer adhaerens M8 that combines arsenic oxidation and chromium reduction.</title>
        <authorList>
            <person name="Li X."/>
            <person name="Yu c."/>
        </authorList>
    </citation>
    <scope>NUCLEOTIDE SEQUENCE</scope>
    <source>
        <strain evidence="3">M8</strain>
    </source>
</reference>
<evidence type="ECO:0000313" key="4">
    <source>
        <dbReference type="Proteomes" id="UP001055460"/>
    </source>
</evidence>